<dbReference type="GO" id="GO:0008237">
    <property type="term" value="F:metallopeptidase activity"/>
    <property type="evidence" value="ECO:0007669"/>
    <property type="project" value="InterPro"/>
</dbReference>
<reference evidence="1" key="1">
    <citation type="journal article" date="2015" name="Nature">
        <title>Complex archaea that bridge the gap between prokaryotes and eukaryotes.</title>
        <authorList>
            <person name="Spang A."/>
            <person name="Saw J.H."/>
            <person name="Jorgensen S.L."/>
            <person name="Zaremba-Niedzwiedzka K."/>
            <person name="Martijn J."/>
            <person name="Lind A.E."/>
            <person name="van Eijk R."/>
            <person name="Schleper C."/>
            <person name="Guy L."/>
            <person name="Ettema T.J."/>
        </authorList>
    </citation>
    <scope>NUCLEOTIDE SEQUENCE</scope>
</reference>
<dbReference type="Gene3D" id="3.40.390.10">
    <property type="entry name" value="Collagenase (Catalytic Domain)"/>
    <property type="match status" value="1"/>
</dbReference>
<organism evidence="1">
    <name type="scientific">marine sediment metagenome</name>
    <dbReference type="NCBI Taxonomy" id="412755"/>
    <lineage>
        <taxon>unclassified sequences</taxon>
        <taxon>metagenomes</taxon>
        <taxon>ecological metagenomes</taxon>
    </lineage>
</organism>
<evidence type="ECO:0000313" key="1">
    <source>
        <dbReference type="EMBL" id="KKK81573.1"/>
    </source>
</evidence>
<feature type="non-terminal residue" evidence="1">
    <location>
        <position position="1"/>
    </location>
</feature>
<comment type="caution">
    <text evidence="1">The sequence shown here is derived from an EMBL/GenBank/DDBJ whole genome shotgun (WGS) entry which is preliminary data.</text>
</comment>
<dbReference type="EMBL" id="LAZR01053062">
    <property type="protein sequence ID" value="KKK81573.1"/>
    <property type="molecule type" value="Genomic_DNA"/>
</dbReference>
<name>A0A0F8YJJ4_9ZZZZ</name>
<protein>
    <submittedName>
        <fullName evidence="1">Uncharacterized protein</fullName>
    </submittedName>
</protein>
<sequence length="272" mass="31856">MLYAVKDFQRTHLSNPRRRLRVDGIVGPRTLAVINYWNVRKRNRDRNDAVRRFTNHRNKQVEVYAVMDKAWVEKYVNYNTTLSGSTRLAPAKQAIRRMFYHVNYDYDKRQGNIYNKRDKRSTSFQGFPGGKFYVYDIEALGTIGWKGKRGSTNKEIDNLESNMRRKAGWPGAAKFRGYELLTAFSGHVPGDGYVAHRHVNLDQITVTYRANARNARKTLKHELGHILGANEHNGSPHCIMAQGDKFSTYTWSEYHWNFFTDRNPEKSRWNKM</sequence>
<dbReference type="InterPro" id="IPR024079">
    <property type="entry name" value="MetalloPept_cat_dom_sf"/>
</dbReference>
<gene>
    <name evidence="1" type="ORF">LCGC14_2812100</name>
</gene>
<dbReference type="AlphaFoldDB" id="A0A0F8YJJ4"/>
<accession>A0A0F8YJJ4</accession>
<dbReference type="SUPFAM" id="SSF55486">
    <property type="entry name" value="Metalloproteases ('zincins'), catalytic domain"/>
    <property type="match status" value="1"/>
</dbReference>
<proteinExistence type="predicted"/>